<name>A0A451A1Q1_9GAMM</name>
<dbReference type="EMBL" id="CAADFT010000105">
    <property type="protein sequence ID" value="VFK48208.1"/>
    <property type="molecule type" value="Genomic_DNA"/>
</dbReference>
<dbReference type="EMBL" id="CAADFS010000117">
    <property type="protein sequence ID" value="VFK50672.1"/>
    <property type="molecule type" value="Genomic_DNA"/>
</dbReference>
<dbReference type="AlphaFoldDB" id="A0A451A1Q1"/>
<reference evidence="3" key="1">
    <citation type="submission" date="2019-02" db="EMBL/GenBank/DDBJ databases">
        <authorList>
            <person name="Gruber-Vodicka R. H."/>
            <person name="Seah K. B. B."/>
        </authorList>
    </citation>
    <scope>NUCLEOTIDE SEQUENCE</scope>
    <source>
        <strain evidence="2">BECK_BZ123</strain>
        <strain evidence="1">BECK_BZ125</strain>
        <strain evidence="3">BECK_BZ126</strain>
    </source>
</reference>
<evidence type="ECO:0000313" key="2">
    <source>
        <dbReference type="EMBL" id="VFK50672.1"/>
    </source>
</evidence>
<protein>
    <submittedName>
        <fullName evidence="3">Uncharacterized protein</fullName>
    </submittedName>
</protein>
<organism evidence="3">
    <name type="scientific">Candidatus Kentrum sp. TC</name>
    <dbReference type="NCBI Taxonomy" id="2126339"/>
    <lineage>
        <taxon>Bacteria</taxon>
        <taxon>Pseudomonadati</taxon>
        <taxon>Pseudomonadota</taxon>
        <taxon>Gammaproteobacteria</taxon>
        <taxon>Candidatus Kentrum</taxon>
    </lineage>
</organism>
<proteinExistence type="predicted"/>
<sequence length="69" mass="7853">MRDFFYAINNDSKLASKFSKELIKHRKVLKELHDLVSTRVKEELKGTLKEDGSSVSLEGIDDATTKNVK</sequence>
<evidence type="ECO:0000313" key="3">
    <source>
        <dbReference type="EMBL" id="VFK59961.1"/>
    </source>
</evidence>
<evidence type="ECO:0000313" key="1">
    <source>
        <dbReference type="EMBL" id="VFK48208.1"/>
    </source>
</evidence>
<accession>A0A451A1Q1</accession>
<dbReference type="EMBL" id="CAADFW010000038">
    <property type="protein sequence ID" value="VFK59961.1"/>
    <property type="molecule type" value="Genomic_DNA"/>
</dbReference>
<gene>
    <name evidence="2" type="ORF">BECKTC1821D_GA0114238_11171</name>
    <name evidence="1" type="ORF">BECKTC1821E_GA0114239_110519</name>
    <name evidence="3" type="ORF">BECKTC1821F_GA0114240_103840</name>
</gene>